<accession>I2FZ14</accession>
<dbReference type="EMBL" id="CAGI01000171">
    <property type="protein sequence ID" value="CCF52157.1"/>
    <property type="molecule type" value="Genomic_DNA"/>
</dbReference>
<keyword evidence="1" id="KW-0732">Signal</keyword>
<comment type="caution">
    <text evidence="2">The sequence shown here is derived from an EMBL/GenBank/DDBJ whole genome shotgun (WGS) entry which is preliminary data.</text>
</comment>
<sequence length="69" mass="7271">MGAVFTLLLLLLPLLSCVDTPSAHGLLFHRVDNSIAPLPFHVDIHLVLPPCGNPTTCVSGCAPGTRNLL</sequence>
<dbReference type="AlphaFoldDB" id="I2FZ14"/>
<dbReference type="Proteomes" id="UP000006174">
    <property type="component" value="Unassembled WGS sequence"/>
</dbReference>
<name>I2FZ14_USTHO</name>
<proteinExistence type="predicted"/>
<dbReference type="HOGENOM" id="CLU_2777788_0_0_1"/>
<evidence type="ECO:0000313" key="3">
    <source>
        <dbReference type="Proteomes" id="UP000006174"/>
    </source>
</evidence>
<feature type="chain" id="PRO_5003659271" evidence="1">
    <location>
        <begin position="18"/>
        <end position="69"/>
    </location>
</feature>
<evidence type="ECO:0000313" key="2">
    <source>
        <dbReference type="EMBL" id="CCF52157.1"/>
    </source>
</evidence>
<evidence type="ECO:0000256" key="1">
    <source>
        <dbReference type="SAM" id="SignalP"/>
    </source>
</evidence>
<keyword evidence="3" id="KW-1185">Reference proteome</keyword>
<gene>
    <name evidence="2" type="ORF">UHOR_15314</name>
</gene>
<organism evidence="2 3">
    <name type="scientific">Ustilago hordei</name>
    <name type="common">Barley covered smut fungus</name>
    <dbReference type="NCBI Taxonomy" id="120017"/>
    <lineage>
        <taxon>Eukaryota</taxon>
        <taxon>Fungi</taxon>
        <taxon>Dikarya</taxon>
        <taxon>Basidiomycota</taxon>
        <taxon>Ustilaginomycotina</taxon>
        <taxon>Ustilaginomycetes</taxon>
        <taxon>Ustilaginales</taxon>
        <taxon>Ustilaginaceae</taxon>
        <taxon>Ustilago</taxon>
    </lineage>
</organism>
<reference evidence="2 3" key="1">
    <citation type="journal article" date="2012" name="Plant Cell">
        <title>Genome comparison of barley and maize smut fungi reveals targeted loss of RNA silencing components and species-specific presence of transposable elements.</title>
        <authorList>
            <person name="Laurie J.D."/>
            <person name="Ali S."/>
            <person name="Linning R."/>
            <person name="Mannhaupt G."/>
            <person name="Wong P."/>
            <person name="Gueldener U."/>
            <person name="Muensterkoetter M."/>
            <person name="Moore R."/>
            <person name="Kahmann R."/>
            <person name="Bakkeren G."/>
            <person name="Schirawski J."/>
        </authorList>
    </citation>
    <scope>NUCLEOTIDE SEQUENCE [LARGE SCALE GENOMIC DNA]</scope>
    <source>
        <strain evidence="3">Uh4875-4</strain>
    </source>
</reference>
<feature type="signal peptide" evidence="1">
    <location>
        <begin position="1"/>
        <end position="17"/>
    </location>
</feature>
<protein>
    <submittedName>
        <fullName evidence="2">Uncharacterized protein</fullName>
    </submittedName>
</protein>